<evidence type="ECO:0000313" key="1">
    <source>
        <dbReference type="EMBL" id="WEA21658.1"/>
    </source>
</evidence>
<evidence type="ECO:0000313" key="2">
    <source>
        <dbReference type="Proteomes" id="UP001217631"/>
    </source>
</evidence>
<reference evidence="1" key="1">
    <citation type="submission" date="2023-02" db="EMBL/GenBank/DDBJ databases">
        <title>tmexCD-toprJ-like cluster.</title>
        <authorList>
            <person name="Gao X."/>
            <person name="Wang C."/>
            <person name="Liu J."/>
        </authorList>
    </citation>
    <scope>NUCLEOTIDE SEQUENCE</scope>
    <source>
        <strain evidence="1">GDW21C697WI</strain>
    </source>
</reference>
<gene>
    <name evidence="1" type="ORF">PWA60_05515</name>
</gene>
<dbReference type="Proteomes" id="UP001217631">
    <property type="component" value="Chromosome"/>
</dbReference>
<protein>
    <submittedName>
        <fullName evidence="1">Uncharacterized protein</fullName>
    </submittedName>
</protein>
<name>A0AAJ5S3U1_9PSED</name>
<sequence length="198" mass="22666">MMSAARDYFTQVDEDFSELTLESEVEDKKPSSIQVKWSSERAGSSIDFVDEEERGVISAPSIKGEPQAHRPTVETNRHYEWESIAQSWEGRVIYNDPNESEFIAIIRDLTAKENPDEEVVIGYESVLESDRELISEGSIFFWNVGRQRKISPDGRGGPSINKFEIRFRRLPPLGVHRVQEIRRLSKDLAEELHGNQSA</sequence>
<dbReference type="EMBL" id="CP118677">
    <property type="protein sequence ID" value="WEA21658.1"/>
    <property type="molecule type" value="Genomic_DNA"/>
</dbReference>
<dbReference type="AlphaFoldDB" id="A0AAJ5S3U1"/>
<proteinExistence type="predicted"/>
<organism evidence="1 2">
    <name type="scientific">Pseudomonas juntendi</name>
    <dbReference type="NCBI Taxonomy" id="2666183"/>
    <lineage>
        <taxon>Bacteria</taxon>
        <taxon>Pseudomonadati</taxon>
        <taxon>Pseudomonadota</taxon>
        <taxon>Gammaproteobacteria</taxon>
        <taxon>Pseudomonadales</taxon>
        <taxon>Pseudomonadaceae</taxon>
        <taxon>Pseudomonas</taxon>
    </lineage>
</organism>
<dbReference type="RefSeq" id="WP_275000155.1">
    <property type="nucleotide sequence ID" value="NZ_CP118677.1"/>
</dbReference>
<accession>A0AAJ5S3U1</accession>